<dbReference type="InterPro" id="IPR004369">
    <property type="entry name" value="Prolyl-tRNA_editing_YbaK/EbsC"/>
</dbReference>
<dbReference type="PANTHER" id="PTHR30411">
    <property type="entry name" value="CYTOPLASMIC PROTEIN"/>
    <property type="match status" value="1"/>
</dbReference>
<dbReference type="PANTHER" id="PTHR30411:SF0">
    <property type="entry name" value="CYS-TRNA(PRO)_CYS-TRNA(CYS) DEACYLASE YBAK"/>
    <property type="match status" value="1"/>
</dbReference>
<keyword evidence="2 4" id="KW-0648">Protein biosynthesis</keyword>
<dbReference type="EMBL" id="JALBUT010000003">
    <property type="protein sequence ID" value="MDX8415172.1"/>
    <property type="molecule type" value="Genomic_DNA"/>
</dbReference>
<evidence type="ECO:0000256" key="4">
    <source>
        <dbReference type="PIRNR" id="PIRNR006181"/>
    </source>
</evidence>
<protein>
    <recommendedName>
        <fullName evidence="4">Cys-tRNA(Pro)/Cys-tRNA(Cys) deacylase</fullName>
        <ecNumber evidence="4">4.2.-.-</ecNumber>
    </recommendedName>
</protein>
<name>A0ABU4WF40_9BACT</name>
<dbReference type="NCBIfam" id="TIGR00011">
    <property type="entry name" value="YbaK_EbsC"/>
    <property type="match status" value="1"/>
</dbReference>
<sequence>MSEQKTNAMRLLDSKKADYKVYDYTKFPTTNGEEVAAVLGQNPNRVFKTLVTVGKSGKNYVFMLPVNAELDLKKAALAAKEKSVAMLKSRDLLPLTGYVHGGCSPIGMKKLFKTFIHSSAQDFDAIIFSGGRIGWQIETSLAEIQKLVPFTLADIV</sequence>
<keyword evidence="7" id="KW-1185">Reference proteome</keyword>
<dbReference type="InterPro" id="IPR036754">
    <property type="entry name" value="YbaK/aa-tRNA-synt-asso_dom_sf"/>
</dbReference>
<evidence type="ECO:0000313" key="7">
    <source>
        <dbReference type="Proteomes" id="UP001275932"/>
    </source>
</evidence>
<feature type="domain" description="YbaK/aminoacyl-tRNA synthetase-associated" evidence="5">
    <location>
        <begin position="33"/>
        <end position="147"/>
    </location>
</feature>
<proteinExistence type="inferred from homology"/>
<evidence type="ECO:0000259" key="5">
    <source>
        <dbReference type="Pfam" id="PF04073"/>
    </source>
</evidence>
<evidence type="ECO:0000313" key="6">
    <source>
        <dbReference type="EMBL" id="MDX8415172.1"/>
    </source>
</evidence>
<dbReference type="PIRSF" id="PIRSF006181">
    <property type="entry name" value="EbsC_YbaK"/>
    <property type="match status" value="1"/>
</dbReference>
<keyword evidence="3 4" id="KW-0456">Lyase</keyword>
<dbReference type="EC" id="4.2.-.-" evidence="4"/>
<dbReference type="RefSeq" id="WP_370396620.1">
    <property type="nucleotide sequence ID" value="NZ_JALBUT010000003.1"/>
</dbReference>
<gene>
    <name evidence="6" type="primary">ybaK</name>
    <name evidence="6" type="ORF">MOX91_03135</name>
</gene>
<dbReference type="InterPro" id="IPR007214">
    <property type="entry name" value="YbaK/aa-tRNA-synth-assoc-dom"/>
</dbReference>
<dbReference type="CDD" id="cd00002">
    <property type="entry name" value="YbaK_deacylase"/>
    <property type="match status" value="1"/>
</dbReference>
<reference evidence="6 7" key="1">
    <citation type="submission" date="2022-03" db="EMBL/GenBank/DDBJ databases">
        <title>Novel taxa within the pig intestine.</title>
        <authorList>
            <person name="Wylensek D."/>
            <person name="Bishof K."/>
            <person name="Afrizal A."/>
            <person name="Clavel T."/>
        </authorList>
    </citation>
    <scope>NUCLEOTIDE SEQUENCE [LARGE SCALE GENOMIC DNA]</scope>
    <source>
        <strain evidence="6 7">CLA-KB-P66</strain>
    </source>
</reference>
<comment type="caution">
    <text evidence="6">The sequence shown here is derived from an EMBL/GenBank/DDBJ whole genome shotgun (WGS) entry which is preliminary data.</text>
</comment>
<accession>A0ABU4WF40</accession>
<dbReference type="SUPFAM" id="SSF55826">
    <property type="entry name" value="YbaK/ProRS associated domain"/>
    <property type="match status" value="1"/>
</dbReference>
<evidence type="ECO:0000256" key="3">
    <source>
        <dbReference type="ARBA" id="ARBA00023239"/>
    </source>
</evidence>
<comment type="similarity">
    <text evidence="1 4">Belongs to the prolyl-tRNA editing family. YbaK/EbsC subfamily.</text>
</comment>
<dbReference type="Gene3D" id="3.90.960.10">
    <property type="entry name" value="YbaK/aminoacyl-tRNA synthetase-associated domain"/>
    <property type="match status" value="1"/>
</dbReference>
<dbReference type="Proteomes" id="UP001275932">
    <property type="component" value="Unassembled WGS sequence"/>
</dbReference>
<evidence type="ECO:0000256" key="1">
    <source>
        <dbReference type="ARBA" id="ARBA00009798"/>
    </source>
</evidence>
<dbReference type="Pfam" id="PF04073">
    <property type="entry name" value="tRNA_edit"/>
    <property type="match status" value="1"/>
</dbReference>
<evidence type="ECO:0000256" key="2">
    <source>
        <dbReference type="ARBA" id="ARBA00022917"/>
    </source>
</evidence>
<organism evidence="6 7">
    <name type="scientific">Intestinicryptomonas porci</name>
    <dbReference type="NCBI Taxonomy" id="2926320"/>
    <lineage>
        <taxon>Bacteria</taxon>
        <taxon>Pseudomonadati</taxon>
        <taxon>Verrucomicrobiota</taxon>
        <taxon>Opitutia</taxon>
        <taxon>Opitutales</taxon>
        <taxon>Intestinicryptomonaceae</taxon>
        <taxon>Intestinicryptomonas</taxon>
    </lineage>
</organism>